<keyword evidence="3" id="KW-1185">Reference proteome</keyword>
<dbReference type="AlphaFoldDB" id="A0A9P0DBN3"/>
<sequence>MSSTIRNPVLATNPWLTSANNVFRSKYSGGNKLLKSGKIMKNRCRPKQLQTEVRKVKKLTKAVITKLYTEQLVPLYPYLTKSKIRAALIMSDNNLHEARLLLDYKNKLSSLRKYIAVQSAKNIFYKFPRNFKQTARSNFTGSFSLTKTEESLFIQKNSTSSTTNTIITSSSNANSPVNSNENEKTPHTQVSFQLEQIKSEEKYRNSNVMSSKITAKLHSILEDKNVSKNVSLSVDQKNSSSNMFLLEKIKENNSTEVTFTEKNSSSSEYDFTECDSKIETTKKWFEERRLDRMCIKNTVRKVGIIIKKNSTGYEASPL</sequence>
<feature type="region of interest" description="Disordered" evidence="1">
    <location>
        <begin position="164"/>
        <end position="188"/>
    </location>
</feature>
<protein>
    <submittedName>
        <fullName evidence="2">Uncharacterized protein</fullName>
    </submittedName>
</protein>
<feature type="compositionally biased region" description="Low complexity" evidence="1">
    <location>
        <begin position="164"/>
        <end position="180"/>
    </location>
</feature>
<evidence type="ECO:0000256" key="1">
    <source>
        <dbReference type="SAM" id="MobiDB-lite"/>
    </source>
</evidence>
<evidence type="ECO:0000313" key="3">
    <source>
        <dbReference type="Proteomes" id="UP001153636"/>
    </source>
</evidence>
<evidence type="ECO:0000313" key="2">
    <source>
        <dbReference type="EMBL" id="CAH1113935.1"/>
    </source>
</evidence>
<dbReference type="Proteomes" id="UP001153636">
    <property type="component" value="Chromosome 8"/>
</dbReference>
<proteinExistence type="predicted"/>
<dbReference type="EMBL" id="OV651820">
    <property type="protein sequence ID" value="CAH1113935.1"/>
    <property type="molecule type" value="Genomic_DNA"/>
</dbReference>
<dbReference type="OrthoDB" id="6741735at2759"/>
<accession>A0A9P0DBN3</accession>
<gene>
    <name evidence="2" type="ORF">PSYICH_LOCUS14666</name>
</gene>
<name>A0A9P0DBN3_9CUCU</name>
<organism evidence="2 3">
    <name type="scientific">Psylliodes chrysocephalus</name>
    <dbReference type="NCBI Taxonomy" id="3402493"/>
    <lineage>
        <taxon>Eukaryota</taxon>
        <taxon>Metazoa</taxon>
        <taxon>Ecdysozoa</taxon>
        <taxon>Arthropoda</taxon>
        <taxon>Hexapoda</taxon>
        <taxon>Insecta</taxon>
        <taxon>Pterygota</taxon>
        <taxon>Neoptera</taxon>
        <taxon>Endopterygota</taxon>
        <taxon>Coleoptera</taxon>
        <taxon>Polyphaga</taxon>
        <taxon>Cucujiformia</taxon>
        <taxon>Chrysomeloidea</taxon>
        <taxon>Chrysomelidae</taxon>
        <taxon>Galerucinae</taxon>
        <taxon>Alticini</taxon>
        <taxon>Psylliodes</taxon>
    </lineage>
</organism>
<reference evidence="2" key="1">
    <citation type="submission" date="2022-01" db="EMBL/GenBank/DDBJ databases">
        <authorList>
            <person name="King R."/>
        </authorList>
    </citation>
    <scope>NUCLEOTIDE SEQUENCE</scope>
</reference>